<organism evidence="2 3">
    <name type="scientific">Babesia bigemina</name>
    <dbReference type="NCBI Taxonomy" id="5866"/>
    <lineage>
        <taxon>Eukaryota</taxon>
        <taxon>Sar</taxon>
        <taxon>Alveolata</taxon>
        <taxon>Apicomplexa</taxon>
        <taxon>Aconoidasida</taxon>
        <taxon>Piroplasmida</taxon>
        <taxon>Babesiidae</taxon>
        <taxon>Babesia</taxon>
    </lineage>
</organism>
<dbReference type="Proteomes" id="UP000033188">
    <property type="component" value="Chromosome 3"/>
</dbReference>
<evidence type="ECO:0000256" key="1">
    <source>
        <dbReference type="SAM" id="Phobius"/>
    </source>
</evidence>
<proteinExistence type="predicted"/>
<dbReference type="STRING" id="5866.A0A061D7T8"/>
<keyword evidence="1" id="KW-0472">Membrane</keyword>
<keyword evidence="3" id="KW-1185">Reference proteome</keyword>
<gene>
    <name evidence="2" type="ORF">BBBOND_0305110</name>
</gene>
<sequence length="252" mass="28670">MGYPVFQPCSSLLCQPIFGITVFMGSLPSSPSQSLISKHNSSHDYAHPRTLSTLVGCGSDPDNCPPHCSPITYRPYALYSHTFAHTYLSWTVYLPDRLWESLQKLHYDLQKHHDSSKCYSLHQCSTALPLLYLHGFTPPEGQSQSPLTCKQVITMLQETVNGKPIASLMTAMDDFLYRVREPFIYTIVALWSAALLVIANTMLYRLDVLRIRSDLIRTKASYHIDVKALLTKGRNMLSLYKDVDYFDEDLLR</sequence>
<feature type="transmembrane region" description="Helical" evidence="1">
    <location>
        <begin position="183"/>
        <end position="203"/>
    </location>
</feature>
<keyword evidence="1" id="KW-1133">Transmembrane helix</keyword>
<reference evidence="3" key="1">
    <citation type="journal article" date="2014" name="Nucleic Acids Res.">
        <title>The evolutionary dynamics of variant antigen genes in Babesia reveal a history of genomic innovation underlying host-parasite interaction.</title>
        <authorList>
            <person name="Jackson A.P."/>
            <person name="Otto T.D."/>
            <person name="Darby A."/>
            <person name="Ramaprasad A."/>
            <person name="Xia D."/>
            <person name="Echaide I.E."/>
            <person name="Farber M."/>
            <person name="Gahlot S."/>
            <person name="Gamble J."/>
            <person name="Gupta D."/>
            <person name="Gupta Y."/>
            <person name="Jackson L."/>
            <person name="Malandrin L."/>
            <person name="Malas T.B."/>
            <person name="Moussa E."/>
            <person name="Nair M."/>
            <person name="Reid A.J."/>
            <person name="Sanders M."/>
            <person name="Sharma J."/>
            <person name="Tracey A."/>
            <person name="Quail M.A."/>
            <person name="Weir W."/>
            <person name="Wastling J.M."/>
            <person name="Hall N."/>
            <person name="Willadsen P."/>
            <person name="Lingelbach K."/>
            <person name="Shiels B."/>
            <person name="Tait A."/>
            <person name="Berriman M."/>
            <person name="Allred D.R."/>
            <person name="Pain A."/>
        </authorList>
    </citation>
    <scope>NUCLEOTIDE SEQUENCE [LARGE SCALE GENOMIC DNA]</scope>
    <source>
        <strain evidence="3">Bond</strain>
    </source>
</reference>
<evidence type="ECO:0000313" key="3">
    <source>
        <dbReference type="Proteomes" id="UP000033188"/>
    </source>
</evidence>
<accession>A0A061D7T8</accession>
<dbReference type="GeneID" id="24565149"/>
<keyword evidence="1" id="KW-0812">Transmembrane</keyword>
<dbReference type="AlphaFoldDB" id="A0A061D7T8"/>
<evidence type="ECO:0000313" key="2">
    <source>
        <dbReference type="EMBL" id="CDR96608.1"/>
    </source>
</evidence>
<dbReference type="RefSeq" id="XP_012768794.1">
    <property type="nucleotide sequence ID" value="XM_012913340.1"/>
</dbReference>
<dbReference type="EMBL" id="LK391709">
    <property type="protein sequence ID" value="CDR96608.1"/>
    <property type="molecule type" value="Genomic_DNA"/>
</dbReference>
<dbReference type="VEuPathDB" id="PiroplasmaDB:BBBOND_0305110"/>
<name>A0A061D7T8_BABBI</name>
<dbReference type="KEGG" id="bbig:BBBOND_0305110"/>
<protein>
    <submittedName>
        <fullName evidence="2">Uncharacterized protein</fullName>
    </submittedName>
</protein>